<sequence>MAASFALRLDLAGRHLAAPPAPLDAFAGRIEAAFGVKRLASTYAGPCLRVRRASDNGQLDIGFAGESLDAAALLAFVGGASAYVVAWYDQTGNGRHAVQTSAAAQPRLVEAGVPELGANGGAALAFDGGDDYLEIGGSTGLARNAGAFTAAAVLGVATIGPGSIQQLFYAPTTSVSVARIALQLVPPGGTYYYARPADSGASPISISRSRGTARRLIGRARLSAGQIDVATDGAITTGPLNAALPTADADGGSLARIGAPTSGGSNRFQGSLQALVLSRQPLDIAALDGALARIAA</sequence>
<dbReference type="Proteomes" id="UP001202867">
    <property type="component" value="Unassembled WGS sequence"/>
</dbReference>
<reference evidence="2 3" key="1">
    <citation type="submission" date="2022-04" db="EMBL/GenBank/DDBJ databases">
        <authorList>
            <person name="Grouzdev D.S."/>
            <person name="Pantiukh K.S."/>
            <person name="Krutkina M.S."/>
        </authorList>
    </citation>
    <scope>NUCLEOTIDE SEQUENCE [LARGE SCALE GENOMIC DNA]</scope>
    <source>
        <strain evidence="2 3">Jip08</strain>
    </source>
</reference>
<dbReference type="EMBL" id="JALKCG010000005">
    <property type="protein sequence ID" value="MCK0209008.1"/>
    <property type="molecule type" value="Genomic_DNA"/>
</dbReference>
<evidence type="ECO:0000313" key="3">
    <source>
        <dbReference type="Proteomes" id="UP001202867"/>
    </source>
</evidence>
<dbReference type="RefSeq" id="WP_247201496.1">
    <property type="nucleotide sequence ID" value="NZ_JALKCG010000005.1"/>
</dbReference>
<dbReference type="InterPro" id="IPR015289">
    <property type="entry name" value="A-L-arabinofuranosidase_B_cat"/>
</dbReference>
<proteinExistence type="predicted"/>
<dbReference type="Gene3D" id="2.60.120.200">
    <property type="match status" value="1"/>
</dbReference>
<dbReference type="Pfam" id="PF09206">
    <property type="entry name" value="ArabFuran-catal"/>
    <property type="match status" value="1"/>
</dbReference>
<name>A0ABT0DNZ5_9HYPH</name>
<feature type="domain" description="Alpha-L-arabinofuranosidase B catalytic" evidence="1">
    <location>
        <begin position="32"/>
        <end position="105"/>
    </location>
</feature>
<reference evidence="3" key="2">
    <citation type="submission" date="2023-07" db="EMBL/GenBank/DDBJ databases">
        <title>Ancylobacter moscoviensis sp. nov., facultatively methylotrophic bacteria from activated sludge and the reclassification of Starkeya novella (Starkey 1934) Kelly et al. 2000 as Ancylobacter novellus comb. nov., Starkeya koreensis Im et al. 2006 as Ancylobacter koreensis comb.nov., Angulomicrobium tetraedrale Vasil'eva et al. 1986 as Ancylobacter tetraedralis comb. nov., Angulomicrobium amanitiforme Fritz et al. 2004 as Ancylobacter amanitiformis comb. nov. and Methylorhabdus multivorans Doronina et al. 1996 as Ancylobacter multivorans comb. nov. and emended description of the genus Ancylobacter.</title>
        <authorList>
            <person name="Doronina N."/>
            <person name="Chemodurova A."/>
            <person name="Grouzdev D."/>
            <person name="Koziaeva V."/>
            <person name="Shi W."/>
            <person name="Wu L."/>
            <person name="Kaparullina E."/>
        </authorList>
    </citation>
    <scope>NUCLEOTIDE SEQUENCE [LARGE SCALE GENOMIC DNA]</scope>
    <source>
        <strain evidence="3">Jip08</strain>
    </source>
</reference>
<evidence type="ECO:0000259" key="1">
    <source>
        <dbReference type="Pfam" id="PF09206"/>
    </source>
</evidence>
<evidence type="ECO:0000313" key="2">
    <source>
        <dbReference type="EMBL" id="MCK0209008.1"/>
    </source>
</evidence>
<gene>
    <name evidence="2" type="ORF">MWN33_13305</name>
</gene>
<keyword evidence="3" id="KW-1185">Reference proteome</keyword>
<organism evidence="2 3">
    <name type="scientific">Ancylobacter koreensis</name>
    <dbReference type="NCBI Taxonomy" id="266121"/>
    <lineage>
        <taxon>Bacteria</taxon>
        <taxon>Pseudomonadati</taxon>
        <taxon>Pseudomonadota</taxon>
        <taxon>Alphaproteobacteria</taxon>
        <taxon>Hyphomicrobiales</taxon>
        <taxon>Xanthobacteraceae</taxon>
        <taxon>Ancylobacter</taxon>
    </lineage>
</organism>
<protein>
    <recommendedName>
        <fullName evidence="1">Alpha-L-arabinofuranosidase B catalytic domain-containing protein</fullName>
    </recommendedName>
</protein>
<accession>A0ABT0DNZ5</accession>
<comment type="caution">
    <text evidence="2">The sequence shown here is derived from an EMBL/GenBank/DDBJ whole genome shotgun (WGS) entry which is preliminary data.</text>
</comment>